<feature type="active site" description="Nucleophile" evidence="5">
    <location>
        <position position="233"/>
    </location>
</feature>
<dbReference type="InterPro" id="IPR005912">
    <property type="entry name" value="Pus10"/>
</dbReference>
<dbReference type="HAMAP" id="MF_01893">
    <property type="entry name" value="Pus10_arch"/>
    <property type="match status" value="1"/>
</dbReference>
<evidence type="ECO:0000313" key="8">
    <source>
        <dbReference type="EMBL" id="MDV0442035.1"/>
    </source>
</evidence>
<evidence type="ECO:0000259" key="7">
    <source>
        <dbReference type="Pfam" id="PF22023"/>
    </source>
</evidence>
<reference evidence="8" key="1">
    <citation type="submission" date="2023-06" db="EMBL/GenBank/DDBJ databases">
        <title>Genome sequence of Methancorpusculaceae sp. Ag1.</title>
        <authorList>
            <person name="Protasov E."/>
            <person name="Platt K."/>
            <person name="Poehlein A."/>
            <person name="Daniel R."/>
            <person name="Brune A."/>
        </authorList>
    </citation>
    <scope>NUCLEOTIDE SEQUENCE</scope>
    <source>
        <strain evidence="8">Ag1</strain>
    </source>
</reference>
<keyword evidence="2 5" id="KW-0819">tRNA processing</keyword>
<evidence type="ECO:0000256" key="4">
    <source>
        <dbReference type="ARBA" id="ARBA00023235"/>
    </source>
</evidence>
<feature type="binding site" evidence="5">
    <location>
        <position position="299"/>
    </location>
    <ligand>
        <name>substrate</name>
    </ligand>
</feature>
<dbReference type="InterPro" id="IPR020103">
    <property type="entry name" value="PsdUridine_synth_cat_dom_sf"/>
</dbReference>
<proteinExistence type="inferred from homology"/>
<comment type="function">
    <text evidence="5">Responsible for synthesis of pseudouridine from uracil-54 and uracil-55 in the psi GC loop of transfer RNAs.</text>
</comment>
<dbReference type="Gene3D" id="3.30.70.3190">
    <property type="match status" value="1"/>
</dbReference>
<dbReference type="FunFam" id="3.30.70.2510:FF:000001">
    <property type="entry name" value="tRNA pseudouridine synthase Pus10"/>
    <property type="match status" value="1"/>
</dbReference>
<name>A0AAE4MDE3_9EURY</name>
<dbReference type="InterPro" id="IPR048741">
    <property type="entry name" value="Pus10-like_C"/>
</dbReference>
<evidence type="ECO:0000256" key="2">
    <source>
        <dbReference type="ARBA" id="ARBA00022694"/>
    </source>
</evidence>
<comment type="catalytic activity">
    <reaction evidence="5">
        <text>uridine(55) in tRNA = pseudouridine(55) in tRNA</text>
        <dbReference type="Rhea" id="RHEA:42532"/>
        <dbReference type="Rhea" id="RHEA-COMP:10101"/>
        <dbReference type="Rhea" id="RHEA-COMP:10102"/>
        <dbReference type="ChEBI" id="CHEBI:65314"/>
        <dbReference type="ChEBI" id="CHEBI:65315"/>
        <dbReference type="EC" id="5.4.99.25"/>
    </reaction>
</comment>
<organism evidence="8 9">
    <name type="scientific">Methanorbis furvi</name>
    <dbReference type="NCBI Taxonomy" id="3028299"/>
    <lineage>
        <taxon>Archaea</taxon>
        <taxon>Methanobacteriati</taxon>
        <taxon>Methanobacteriota</taxon>
        <taxon>Stenosarchaea group</taxon>
        <taxon>Methanomicrobia</taxon>
        <taxon>Methanomicrobiales</taxon>
        <taxon>Methanocorpusculaceae</taxon>
        <taxon>Methanorbis</taxon>
    </lineage>
</organism>
<feature type="domain" description="Pus10-like C-terminal" evidence="6">
    <location>
        <begin position="166"/>
        <end position="406"/>
    </location>
</feature>
<keyword evidence="3 5" id="KW-0694">RNA-binding</keyword>
<dbReference type="AlphaFoldDB" id="A0AAE4MDE3"/>
<dbReference type="GO" id="GO:0000049">
    <property type="term" value="F:tRNA binding"/>
    <property type="evidence" value="ECO:0007669"/>
    <property type="project" value="InterPro"/>
</dbReference>
<dbReference type="Gene3D" id="3.30.70.2510">
    <property type="match status" value="1"/>
</dbReference>
<dbReference type="Pfam" id="PF21238">
    <property type="entry name" value="Pus10_C"/>
    <property type="match status" value="1"/>
</dbReference>
<dbReference type="GO" id="GO:0031119">
    <property type="term" value="P:tRNA pseudouridine synthesis"/>
    <property type="evidence" value="ECO:0007669"/>
    <property type="project" value="UniProtKB-UniRule"/>
</dbReference>
<sequence>MTEILETVHNILEYGDICDHCLGRLFAKRSFGLTNEQRGNALRIAHALAYNIPFVPYEKGTCWICNDLFDQIPSWAEKVAVALKDIDYATFVIGTRVPPMMAESEEMIWSDLSLEKPEPLKSEMNREVGKAVSALTGKKGDPKDPEVTAVLNIADDCVETQIASVYFYGRYLKLERGIPQTHWDCRACRGRGCEKCNFTGKQYPTSVEELIAEVPIQMFFAEKGILHGSGREDIDAVMIGTGRPFVMEMQNPLIRKVNLQELESAINASAGPRVQVKLESWSDKKMVEMLKSHKGHKTYRILVDIDDSISLDKVQNAVSKLKGALIHQRTPERVAHRRADLVRERTVVDIECLGIEDSLYRIEVVGEGGLYIKELVSGDGGRTTPSLAEILAVPAKVVALDVVQVDGINNGDE</sequence>
<comment type="catalytic activity">
    <reaction evidence="5">
        <text>uridine(54) in tRNA = pseudouridine(54) in tRNA</text>
        <dbReference type="Rhea" id="RHEA:57876"/>
        <dbReference type="Rhea" id="RHEA-COMP:10193"/>
        <dbReference type="Rhea" id="RHEA-COMP:14141"/>
        <dbReference type="ChEBI" id="CHEBI:65314"/>
        <dbReference type="ChEBI" id="CHEBI:65315"/>
    </reaction>
</comment>
<protein>
    <recommendedName>
        <fullName evidence="5">tRNA pseudouridine synthase Pus10</fullName>
        <ecNumber evidence="5">5.4.99.25</ecNumber>
    </recommendedName>
    <alternativeName>
        <fullName evidence="5">tRNA pseudouridine 54/55 synthase</fullName>
        <shortName evidence="5">Psi54/55 synthase</shortName>
    </alternativeName>
</protein>
<dbReference type="Proteomes" id="UP001273136">
    <property type="component" value="Unassembled WGS sequence"/>
</dbReference>
<dbReference type="EC" id="5.4.99.25" evidence="5"/>
<accession>A0AAE4MDE3</accession>
<dbReference type="GO" id="GO:0160148">
    <property type="term" value="F:tRNA pseudouridine(55) synthase activity"/>
    <property type="evidence" value="ECO:0007669"/>
    <property type="project" value="UniProtKB-EC"/>
</dbReference>
<comment type="similarity">
    <text evidence="1 5">Belongs to the pseudouridine synthase Pus10 family.</text>
</comment>
<evidence type="ECO:0000256" key="5">
    <source>
        <dbReference type="HAMAP-Rule" id="MF_01893"/>
    </source>
</evidence>
<evidence type="ECO:0000313" key="9">
    <source>
        <dbReference type="Proteomes" id="UP001273136"/>
    </source>
</evidence>
<evidence type="ECO:0000256" key="1">
    <source>
        <dbReference type="ARBA" id="ARBA00009652"/>
    </source>
</evidence>
<comment type="caution">
    <text evidence="8">The sequence shown here is derived from an EMBL/GenBank/DDBJ whole genome shotgun (WGS) entry which is preliminary data.</text>
</comment>
<keyword evidence="9" id="KW-1185">Reference proteome</keyword>
<feature type="domain" description="Pus10 THUMP" evidence="7">
    <location>
        <begin position="75"/>
        <end position="152"/>
    </location>
</feature>
<dbReference type="PANTHER" id="PTHR21568:SF0">
    <property type="entry name" value="TRNA PSEUDOURIDINE SYNTHASE PUS10"/>
    <property type="match status" value="1"/>
</dbReference>
<keyword evidence="4 5" id="KW-0413">Isomerase</keyword>
<dbReference type="Pfam" id="PF22023">
    <property type="entry name" value="Pus10_THUMP_arc"/>
    <property type="match status" value="1"/>
</dbReference>
<dbReference type="InterPro" id="IPR039894">
    <property type="entry name" value="Pus10-like"/>
</dbReference>
<dbReference type="RefSeq" id="WP_338094439.1">
    <property type="nucleotide sequence ID" value="NZ_JAWDKA010000006.1"/>
</dbReference>
<dbReference type="SUPFAM" id="SSF55120">
    <property type="entry name" value="Pseudouridine synthase"/>
    <property type="match status" value="1"/>
</dbReference>
<evidence type="ECO:0000256" key="3">
    <source>
        <dbReference type="ARBA" id="ARBA00022884"/>
    </source>
</evidence>
<dbReference type="NCBIfam" id="TIGR01213">
    <property type="entry name" value="pseudo_Pus10arc"/>
    <property type="match status" value="1"/>
</dbReference>
<gene>
    <name evidence="5" type="primary">pus10</name>
    <name evidence="8" type="ORF">McpAg1_12560</name>
</gene>
<feature type="binding site" evidence="5">
    <location>
        <position position="371"/>
    </location>
    <ligand>
        <name>substrate</name>
    </ligand>
</feature>
<dbReference type="InterPro" id="IPR055174">
    <property type="entry name" value="Pus10_THUMP_arc"/>
</dbReference>
<dbReference type="EMBL" id="JAWDKA010000006">
    <property type="protein sequence ID" value="MDV0442035.1"/>
    <property type="molecule type" value="Genomic_DNA"/>
</dbReference>
<evidence type="ECO:0000259" key="6">
    <source>
        <dbReference type="Pfam" id="PF21238"/>
    </source>
</evidence>
<dbReference type="PANTHER" id="PTHR21568">
    <property type="entry name" value="TRNA PSEUDOURIDINE SYNTHASE PUS10"/>
    <property type="match status" value="1"/>
</dbReference>